<proteinExistence type="predicted"/>
<dbReference type="InterPro" id="IPR036388">
    <property type="entry name" value="WH-like_DNA-bd_sf"/>
</dbReference>
<evidence type="ECO:0000313" key="2">
    <source>
        <dbReference type="EMBL" id="SRX82948.1"/>
    </source>
</evidence>
<name>A0A375YP63_MYCPF</name>
<dbReference type="InterPro" id="IPR005561">
    <property type="entry name" value="ANTAR"/>
</dbReference>
<keyword evidence="3" id="KW-1185">Reference proteome</keyword>
<sequence length="88" mass="9021">MSLTGADETSRQVIDNAVGILIGLRGCSRTQAFEELVRVVHQTGLGLGAIASGLVAVASGAASADHAEAFNAWDALIRGRRAHSFSSG</sequence>
<evidence type="ECO:0000259" key="1">
    <source>
        <dbReference type="PROSITE" id="PS50921"/>
    </source>
</evidence>
<dbReference type="STRING" id="39692.BST38_19880"/>
<accession>A0A375YP63</accession>
<dbReference type="Gene3D" id="1.10.10.10">
    <property type="entry name" value="Winged helix-like DNA-binding domain superfamily/Winged helix DNA-binding domain"/>
    <property type="match status" value="1"/>
</dbReference>
<evidence type="ECO:0000313" key="3">
    <source>
        <dbReference type="Proteomes" id="UP000252008"/>
    </source>
</evidence>
<dbReference type="Proteomes" id="UP000252008">
    <property type="component" value="Unassembled WGS sequence"/>
</dbReference>
<dbReference type="AlphaFoldDB" id="A0A375YP63"/>
<organism evidence="2 3">
    <name type="scientific">Mycolicibacterium parafortuitum</name>
    <name type="common">Mycobacterium parafortuitum</name>
    <dbReference type="NCBI Taxonomy" id="39692"/>
    <lineage>
        <taxon>Bacteria</taxon>
        <taxon>Bacillati</taxon>
        <taxon>Actinomycetota</taxon>
        <taxon>Actinomycetes</taxon>
        <taxon>Mycobacteriales</taxon>
        <taxon>Mycobacteriaceae</taxon>
        <taxon>Mycolicibacterium</taxon>
    </lineage>
</organism>
<gene>
    <name evidence="2" type="ORF">MPP7335_04717</name>
</gene>
<dbReference type="RefSeq" id="WP_083145188.1">
    <property type="nucleotide sequence ID" value="NZ_MVID01000020.1"/>
</dbReference>
<dbReference type="EMBL" id="UEGS01000001">
    <property type="protein sequence ID" value="SRX82948.1"/>
    <property type="molecule type" value="Genomic_DNA"/>
</dbReference>
<dbReference type="GO" id="GO:0003723">
    <property type="term" value="F:RNA binding"/>
    <property type="evidence" value="ECO:0007669"/>
    <property type="project" value="InterPro"/>
</dbReference>
<dbReference type="Pfam" id="PF03861">
    <property type="entry name" value="ANTAR"/>
    <property type="match status" value="1"/>
</dbReference>
<dbReference type="SMART" id="SM01012">
    <property type="entry name" value="ANTAR"/>
    <property type="match status" value="1"/>
</dbReference>
<reference evidence="2 3" key="1">
    <citation type="submission" date="2018-05" db="EMBL/GenBank/DDBJ databases">
        <authorList>
            <consortium name="IHU Genomes"/>
        </authorList>
    </citation>
    <scope>NUCLEOTIDE SEQUENCE [LARGE SCALE GENOMIC DNA]</scope>
    <source>
        <strain evidence="2 3">P7335</strain>
    </source>
</reference>
<protein>
    <recommendedName>
        <fullName evidence="1">ANTAR domain-containing protein</fullName>
    </recommendedName>
</protein>
<feature type="domain" description="ANTAR" evidence="1">
    <location>
        <begin position="1"/>
        <end position="55"/>
    </location>
</feature>
<dbReference type="PROSITE" id="PS50921">
    <property type="entry name" value="ANTAR"/>
    <property type="match status" value="1"/>
</dbReference>